<dbReference type="InterPro" id="IPR041575">
    <property type="entry name" value="Rubredoxin_C"/>
</dbReference>
<comment type="similarity">
    <text evidence="2">Belongs to the FAD-dependent oxidoreductase family.</text>
</comment>
<dbReference type="EMBL" id="CP014945">
    <property type="protein sequence ID" value="AMT96819.1"/>
    <property type="molecule type" value="Genomic_DNA"/>
</dbReference>
<evidence type="ECO:0000313" key="8">
    <source>
        <dbReference type="EMBL" id="AMT96819.1"/>
    </source>
</evidence>
<protein>
    <submittedName>
        <fullName evidence="8">Nitrite reductase [NAD(P)H] large subunit</fullName>
    </submittedName>
</protein>
<accession>A0ABM5ZXI2</accession>
<dbReference type="PRINTS" id="PR00368">
    <property type="entry name" value="FADPNR"/>
</dbReference>
<dbReference type="Proteomes" id="UP000076104">
    <property type="component" value="Chromosome"/>
</dbReference>
<evidence type="ECO:0000313" key="9">
    <source>
        <dbReference type="Proteomes" id="UP000076104"/>
    </source>
</evidence>
<evidence type="ECO:0000259" key="6">
    <source>
        <dbReference type="Pfam" id="PF07992"/>
    </source>
</evidence>
<evidence type="ECO:0000256" key="5">
    <source>
        <dbReference type="SAM" id="MobiDB-lite"/>
    </source>
</evidence>
<evidence type="ECO:0000256" key="1">
    <source>
        <dbReference type="ARBA" id="ARBA00001974"/>
    </source>
</evidence>
<name>A0ABM5ZXI2_9GAMM</name>
<comment type="cofactor">
    <cofactor evidence="1">
        <name>FAD</name>
        <dbReference type="ChEBI" id="CHEBI:57692"/>
    </cofactor>
</comment>
<dbReference type="InterPro" id="IPR023753">
    <property type="entry name" value="FAD/NAD-binding_dom"/>
</dbReference>
<evidence type="ECO:0000259" key="7">
    <source>
        <dbReference type="Pfam" id="PF18267"/>
    </source>
</evidence>
<feature type="region of interest" description="Disordered" evidence="5">
    <location>
        <begin position="13"/>
        <end position="55"/>
    </location>
</feature>
<organism evidence="8 9">
    <name type="scientific">Psychrobacter alimentarius</name>
    <dbReference type="NCBI Taxonomy" id="261164"/>
    <lineage>
        <taxon>Bacteria</taxon>
        <taxon>Pseudomonadati</taxon>
        <taxon>Pseudomonadota</taxon>
        <taxon>Gammaproteobacteria</taxon>
        <taxon>Moraxellales</taxon>
        <taxon>Moraxellaceae</taxon>
        <taxon>Psychrobacter</taxon>
    </lineage>
</organism>
<feature type="compositionally biased region" description="Polar residues" evidence="5">
    <location>
        <begin position="18"/>
        <end position="31"/>
    </location>
</feature>
<feature type="domain" description="NADH-rubredoxin oxidoreductase C-terminal" evidence="7">
    <location>
        <begin position="412"/>
        <end position="480"/>
    </location>
</feature>
<dbReference type="Pfam" id="PF18267">
    <property type="entry name" value="Rubredoxin_C"/>
    <property type="match status" value="1"/>
</dbReference>
<sequence length="527" mass="56667">MLLHTSKTAANLVADTRGMSQSDTHQSSAYKPSTHKIDTDSANSTQGYKNKQGHDKNNRAGVIIIGAGMAGSRFAIELARAQQHSIQQKNTHLSGMQVTDADVPLPITLISKEPQVGYNRIMLSPVLSGETAFEDTYLYDKADYEALGITVLAGLSVDTINTEQQYIKLDDGQVRHYAKLVIATGSTARILPFPNHTAKGVHVFRDVADVTALTNYAHQNKTGLVIGGGVLGLEAACAMAVQGASMTVVHTGDYVLNRQLDLPAAQLLQDELGRRGVSLELSTHTEAIAINDKDEVCGLVLKDGRTLPADFIVMAVGVMPNTSLAKASGLNVGHGIVVDDCMHTSCPHVYAIGECVELDGELFGMVAPVNQQVDTLVTVLKEAVISSATTAGDTKFLQAHWQPFISKPLSLKLKISGVAVFSAGQIAFSDTEAESIEMLVYHQPTLNHYHCLYLKDNKVIGAVLYGDVHDGSFYSQLITDSVDISLIKDDLIFGSAYCDLDAQAMSDTTTDRLSDEVEVTELMEEAS</sequence>
<keyword evidence="9" id="KW-1185">Reference proteome</keyword>
<dbReference type="RefSeq" id="WP_228139925.1">
    <property type="nucleotide sequence ID" value="NZ_CP014945.1"/>
</dbReference>
<dbReference type="InterPro" id="IPR016156">
    <property type="entry name" value="FAD/NAD-linked_Rdtase_dimer_sf"/>
</dbReference>
<evidence type="ECO:0000256" key="4">
    <source>
        <dbReference type="ARBA" id="ARBA00022827"/>
    </source>
</evidence>
<dbReference type="PRINTS" id="PR00411">
    <property type="entry name" value="PNDRDTASEI"/>
</dbReference>
<dbReference type="InterPro" id="IPR036188">
    <property type="entry name" value="FAD/NAD-bd_sf"/>
</dbReference>
<reference evidence="8 9" key="1">
    <citation type="submission" date="2016-03" db="EMBL/GenBank/DDBJ databases">
        <title>Genome sequencing of Psychrobacter alimentarius PAMC 27889.</title>
        <authorList>
            <person name="Lee J."/>
            <person name="Kim O.-S."/>
        </authorList>
    </citation>
    <scope>NUCLEOTIDE SEQUENCE [LARGE SCALE GENOMIC DNA]</scope>
    <source>
        <strain evidence="8 9">PAMC 27889</strain>
    </source>
</reference>
<dbReference type="SUPFAM" id="SSF51905">
    <property type="entry name" value="FAD/NAD(P)-binding domain"/>
    <property type="match status" value="1"/>
</dbReference>
<evidence type="ECO:0000256" key="3">
    <source>
        <dbReference type="ARBA" id="ARBA00022630"/>
    </source>
</evidence>
<gene>
    <name evidence="8" type="ORF">A3K91_1213</name>
</gene>
<dbReference type="InterPro" id="IPR050260">
    <property type="entry name" value="FAD-bd_OxRdtase"/>
</dbReference>
<dbReference type="Gene3D" id="3.30.390.30">
    <property type="match status" value="1"/>
</dbReference>
<keyword evidence="3" id="KW-0285">Flavoprotein</keyword>
<proteinExistence type="inferred from homology"/>
<keyword evidence="4" id="KW-0274">FAD</keyword>
<evidence type="ECO:0000256" key="2">
    <source>
        <dbReference type="ARBA" id="ARBA00006442"/>
    </source>
</evidence>
<dbReference type="GeneID" id="33059302"/>
<dbReference type="Gene3D" id="3.50.50.60">
    <property type="entry name" value="FAD/NAD(P)-binding domain"/>
    <property type="match status" value="2"/>
</dbReference>
<dbReference type="PANTHER" id="PTHR43429">
    <property type="entry name" value="PYRIDINE NUCLEOTIDE-DISULFIDE OXIDOREDUCTASE DOMAIN-CONTAINING"/>
    <property type="match status" value="1"/>
</dbReference>
<dbReference type="PANTHER" id="PTHR43429:SF3">
    <property type="entry name" value="NITRITE REDUCTASE [NAD(P)H]"/>
    <property type="match status" value="1"/>
</dbReference>
<feature type="compositionally biased region" description="Polar residues" evidence="5">
    <location>
        <begin position="40"/>
        <end position="49"/>
    </location>
</feature>
<dbReference type="Pfam" id="PF07992">
    <property type="entry name" value="Pyr_redox_2"/>
    <property type="match status" value="1"/>
</dbReference>
<feature type="domain" description="FAD/NAD(P)-binding" evidence="6">
    <location>
        <begin position="62"/>
        <end position="359"/>
    </location>
</feature>